<dbReference type="EMBL" id="JAPEUX010000001">
    <property type="protein sequence ID" value="KAJ4360198.1"/>
    <property type="molecule type" value="Genomic_DNA"/>
</dbReference>
<dbReference type="Proteomes" id="UP001140513">
    <property type="component" value="Unassembled WGS sequence"/>
</dbReference>
<organism evidence="1 2">
    <name type="scientific">Didymosphaeria variabile</name>
    <dbReference type="NCBI Taxonomy" id="1932322"/>
    <lineage>
        <taxon>Eukaryota</taxon>
        <taxon>Fungi</taxon>
        <taxon>Dikarya</taxon>
        <taxon>Ascomycota</taxon>
        <taxon>Pezizomycotina</taxon>
        <taxon>Dothideomycetes</taxon>
        <taxon>Pleosporomycetidae</taxon>
        <taxon>Pleosporales</taxon>
        <taxon>Massarineae</taxon>
        <taxon>Didymosphaeriaceae</taxon>
        <taxon>Didymosphaeria</taxon>
    </lineage>
</organism>
<dbReference type="AlphaFoldDB" id="A0A9W9CF86"/>
<dbReference type="GeneID" id="80904288"/>
<evidence type="ECO:0000313" key="1">
    <source>
        <dbReference type="EMBL" id="KAJ4360198.1"/>
    </source>
</evidence>
<gene>
    <name evidence="1" type="ORF">N0V89_000758</name>
</gene>
<comment type="caution">
    <text evidence="1">The sequence shown here is derived from an EMBL/GenBank/DDBJ whole genome shotgun (WGS) entry which is preliminary data.</text>
</comment>
<sequence length="92" mass="9794">MTKKKPQPRSGSATVPIVNKEERIVNTEILPSGGLALPQDVAQGSATTTPGAATPASETLSRGDYFAQFEGFTSQMDAGFLNQFNKLAIHEQ</sequence>
<dbReference type="RefSeq" id="XP_056076400.1">
    <property type="nucleotide sequence ID" value="XM_056209578.1"/>
</dbReference>
<reference evidence="1" key="1">
    <citation type="submission" date="2022-10" db="EMBL/GenBank/DDBJ databases">
        <title>Tapping the CABI collections for fungal endophytes: first genome assemblies for Collariella, Neodidymelliopsis, Ascochyta clinopodiicola, Didymella pomorum, Didymosphaeria variabile, Neocosmospora piperis and Neocucurbitaria cava.</title>
        <authorList>
            <person name="Hill R."/>
        </authorList>
    </citation>
    <scope>NUCLEOTIDE SEQUENCE</scope>
    <source>
        <strain evidence="1">IMI 356815</strain>
    </source>
</reference>
<protein>
    <submittedName>
        <fullName evidence="1">Uncharacterized protein</fullName>
    </submittedName>
</protein>
<accession>A0A9W9CF86</accession>
<keyword evidence="2" id="KW-1185">Reference proteome</keyword>
<proteinExistence type="predicted"/>
<evidence type="ECO:0000313" key="2">
    <source>
        <dbReference type="Proteomes" id="UP001140513"/>
    </source>
</evidence>
<name>A0A9W9CF86_9PLEO</name>